<organism evidence="2 3">
    <name type="scientific">Dryococelus australis</name>
    <dbReference type="NCBI Taxonomy" id="614101"/>
    <lineage>
        <taxon>Eukaryota</taxon>
        <taxon>Metazoa</taxon>
        <taxon>Ecdysozoa</taxon>
        <taxon>Arthropoda</taxon>
        <taxon>Hexapoda</taxon>
        <taxon>Insecta</taxon>
        <taxon>Pterygota</taxon>
        <taxon>Neoptera</taxon>
        <taxon>Polyneoptera</taxon>
        <taxon>Phasmatodea</taxon>
        <taxon>Verophasmatodea</taxon>
        <taxon>Anareolatae</taxon>
        <taxon>Phasmatidae</taxon>
        <taxon>Eurycanthinae</taxon>
        <taxon>Dryococelus</taxon>
    </lineage>
</organism>
<dbReference type="SUPFAM" id="SSF56672">
    <property type="entry name" value="DNA/RNA polymerases"/>
    <property type="match status" value="1"/>
</dbReference>
<reference evidence="2 3" key="1">
    <citation type="submission" date="2023-02" db="EMBL/GenBank/DDBJ databases">
        <title>LHISI_Scaffold_Assembly.</title>
        <authorList>
            <person name="Stuart O.P."/>
            <person name="Cleave R."/>
            <person name="Magrath M.J.L."/>
            <person name="Mikheyev A.S."/>
        </authorList>
    </citation>
    <scope>NUCLEOTIDE SEQUENCE [LARGE SCALE GENOMIC DNA]</scope>
    <source>
        <strain evidence="2">Daus_M_001</strain>
        <tissue evidence="2">Leg muscle</tissue>
    </source>
</reference>
<accession>A0ABQ9HA80</accession>
<feature type="domain" description="Reverse transcriptase/retrotransposon-derived protein RNase H-like" evidence="1">
    <location>
        <begin position="25"/>
        <end position="88"/>
    </location>
</feature>
<proteinExistence type="predicted"/>
<dbReference type="InterPro" id="IPR043502">
    <property type="entry name" value="DNA/RNA_pol_sf"/>
</dbReference>
<dbReference type="Proteomes" id="UP001159363">
    <property type="component" value="Chromosome 5"/>
</dbReference>
<gene>
    <name evidence="2" type="ORF">PR048_017657</name>
</gene>
<dbReference type="Pfam" id="PF17919">
    <property type="entry name" value="RT_RNaseH_2"/>
    <property type="match status" value="1"/>
</dbReference>
<evidence type="ECO:0000259" key="1">
    <source>
        <dbReference type="Pfam" id="PF17919"/>
    </source>
</evidence>
<dbReference type="InterPro" id="IPR041577">
    <property type="entry name" value="RT_RNaseH_2"/>
</dbReference>
<evidence type="ECO:0000313" key="3">
    <source>
        <dbReference type="Proteomes" id="UP001159363"/>
    </source>
</evidence>
<sequence length="179" mass="20277">MCLSCPEQLNPGARISQPQHNVQQWSTVEQETFVQFKTIFLEEHIIKYAVQGQEFFLYTDASDLALGCRLARLDSQGTNKPVPMASRTKIVCLPDSVNVLVWSKKGPREFVVAGHAIVSGNPDSKSPQLLSNIRDQQQQNEFCNKIVPKLAMVTQEHNSANRNLMTTGKLLFRNQFRFQ</sequence>
<comment type="caution">
    <text evidence="2">The sequence shown here is derived from an EMBL/GenBank/DDBJ whole genome shotgun (WGS) entry which is preliminary data.</text>
</comment>
<protein>
    <recommendedName>
        <fullName evidence="1">Reverse transcriptase/retrotransposon-derived protein RNase H-like domain-containing protein</fullName>
    </recommendedName>
</protein>
<dbReference type="EMBL" id="JARBHB010000006">
    <property type="protein sequence ID" value="KAJ8881184.1"/>
    <property type="molecule type" value="Genomic_DNA"/>
</dbReference>
<name>A0ABQ9HA80_9NEOP</name>
<keyword evidence="3" id="KW-1185">Reference proteome</keyword>
<evidence type="ECO:0000313" key="2">
    <source>
        <dbReference type="EMBL" id="KAJ8881184.1"/>
    </source>
</evidence>